<protein>
    <submittedName>
        <fullName evidence="2">Uncharacterized protein</fullName>
    </submittedName>
</protein>
<dbReference type="PANTHER" id="PTHR33309">
    <property type="entry name" value="KERATIN, ULTRA HIGH-SULFUR MATRIX PROTEIN-LIKE"/>
    <property type="match status" value="1"/>
</dbReference>
<keyword evidence="3" id="KW-1185">Reference proteome</keyword>
<dbReference type="HOGENOM" id="CLU_1191120_0_0_1"/>
<reference evidence="2 3" key="1">
    <citation type="journal article" date="2007" name="Science">
        <title>Sea anemone genome reveals ancestral eumetazoan gene repertoire and genomic organization.</title>
        <authorList>
            <person name="Putnam N.H."/>
            <person name="Srivastava M."/>
            <person name="Hellsten U."/>
            <person name="Dirks B."/>
            <person name="Chapman J."/>
            <person name="Salamov A."/>
            <person name="Terry A."/>
            <person name="Shapiro H."/>
            <person name="Lindquist E."/>
            <person name="Kapitonov V.V."/>
            <person name="Jurka J."/>
            <person name="Genikhovich G."/>
            <person name="Grigoriev I.V."/>
            <person name="Lucas S.M."/>
            <person name="Steele R.E."/>
            <person name="Finnerty J.R."/>
            <person name="Technau U."/>
            <person name="Martindale M.Q."/>
            <person name="Rokhsar D.S."/>
        </authorList>
    </citation>
    <scope>NUCLEOTIDE SEQUENCE [LARGE SCALE GENOMIC DNA]</scope>
    <source>
        <strain evidence="3">CH2 X CH6</strain>
    </source>
</reference>
<dbReference type="PhylomeDB" id="A7T731"/>
<dbReference type="AlphaFoldDB" id="A7T731"/>
<accession>A7T731</accession>
<evidence type="ECO:0000313" key="3">
    <source>
        <dbReference type="Proteomes" id="UP000001593"/>
    </source>
</evidence>
<proteinExistence type="predicted"/>
<sequence length="197" mass="23212">MEWTTPHDAALCREVLLQNPYTERKKTTQRAKIWQTISERLAVLEKPKFKSTIGKRAVQDRVMLLVTKFKRRMAAERRESGINPTMSEVDTMLEEIAAREREADLLRETEADGSKKKVEQEKAKGEEIRKRAMEKLGDTKKREESASKKSRRSGSMMVEYLKEKNEKDRAIKERELELHERKEREDSQRHDTILQLI</sequence>
<organism evidence="2 3">
    <name type="scientific">Nematostella vectensis</name>
    <name type="common">Starlet sea anemone</name>
    <dbReference type="NCBI Taxonomy" id="45351"/>
    <lineage>
        <taxon>Eukaryota</taxon>
        <taxon>Metazoa</taxon>
        <taxon>Cnidaria</taxon>
        <taxon>Anthozoa</taxon>
        <taxon>Hexacorallia</taxon>
        <taxon>Actiniaria</taxon>
        <taxon>Edwardsiidae</taxon>
        <taxon>Nematostella</taxon>
    </lineage>
</organism>
<name>A7T731_NEMVE</name>
<feature type="region of interest" description="Disordered" evidence="1">
    <location>
        <begin position="107"/>
        <end position="170"/>
    </location>
</feature>
<dbReference type="Proteomes" id="UP000001593">
    <property type="component" value="Unassembled WGS sequence"/>
</dbReference>
<feature type="compositionally biased region" description="Basic and acidic residues" evidence="1">
    <location>
        <begin position="160"/>
        <end position="170"/>
    </location>
</feature>
<evidence type="ECO:0000256" key="1">
    <source>
        <dbReference type="SAM" id="MobiDB-lite"/>
    </source>
</evidence>
<dbReference type="OMA" id="SEIWGRI"/>
<evidence type="ECO:0000313" key="2">
    <source>
        <dbReference type="EMBL" id="EDO28221.1"/>
    </source>
</evidence>
<dbReference type="KEGG" id="nve:5498634"/>
<dbReference type="PANTHER" id="PTHR33309:SF1">
    <property type="entry name" value="MYB_SANT-LIKE DNA-BINDING DOMAIN-CONTAINING PROTEIN"/>
    <property type="match status" value="1"/>
</dbReference>
<feature type="compositionally biased region" description="Basic and acidic residues" evidence="1">
    <location>
        <begin position="107"/>
        <end position="147"/>
    </location>
</feature>
<dbReference type="InParanoid" id="A7T731"/>
<gene>
    <name evidence="2" type="ORF">NEMVEDRAFT_v1g223227</name>
</gene>
<dbReference type="EMBL" id="DS471848">
    <property type="protein sequence ID" value="EDO28221.1"/>
    <property type="molecule type" value="Genomic_DNA"/>
</dbReference>